<comment type="cofactor">
    <cofactor evidence="1">
        <name>Zn(2+)</name>
        <dbReference type="ChEBI" id="CHEBI:29105"/>
    </cofactor>
</comment>
<evidence type="ECO:0000256" key="12">
    <source>
        <dbReference type="ARBA" id="ARBA00023049"/>
    </source>
</evidence>
<dbReference type="SUPFAM" id="SSF50156">
    <property type="entry name" value="PDZ domain-like"/>
    <property type="match status" value="1"/>
</dbReference>
<dbReference type="Gene3D" id="1.10.10.160">
    <property type="match status" value="1"/>
</dbReference>
<proteinExistence type="inferred from homology"/>
<evidence type="ECO:0000313" key="18">
    <source>
        <dbReference type="EMBL" id="OYX01284.1"/>
    </source>
</evidence>
<comment type="caution">
    <text evidence="18">The sequence shown here is derived from an EMBL/GenBank/DDBJ whole genome shotgun (WGS) entry which is preliminary data.</text>
</comment>
<evidence type="ECO:0000256" key="7">
    <source>
        <dbReference type="ARBA" id="ARBA00022801"/>
    </source>
</evidence>
<accession>A0A258D0W1</accession>
<keyword evidence="12" id="KW-0482">Metalloprotease</keyword>
<reference evidence="18 19" key="1">
    <citation type="submission" date="2017-03" db="EMBL/GenBank/DDBJ databases">
        <title>Lifting the veil on microbial sulfur biogeochemistry in mining wastewaters.</title>
        <authorList>
            <person name="Kantor R.S."/>
            <person name="Colenbrander Nelson T."/>
            <person name="Marshall S."/>
            <person name="Bennett D."/>
            <person name="Apte S."/>
            <person name="Camacho D."/>
            <person name="Thomas B.C."/>
            <person name="Warren L.A."/>
            <person name="Banfield J.F."/>
        </authorList>
    </citation>
    <scope>NUCLEOTIDE SEQUENCE [LARGE SCALE GENOMIC DNA]</scope>
    <source>
        <strain evidence="18">32-67-7</strain>
    </source>
</reference>
<name>A0A258D0W1_CAUVI</name>
<evidence type="ECO:0000256" key="10">
    <source>
        <dbReference type="ARBA" id="ARBA00022840"/>
    </source>
</evidence>
<keyword evidence="4" id="KW-0645">Protease</keyword>
<dbReference type="InterPro" id="IPR004387">
    <property type="entry name" value="Pept_M50_Zn"/>
</dbReference>
<dbReference type="EMBL" id="NCDQ01000256">
    <property type="protein sequence ID" value="OYX01284.1"/>
    <property type="molecule type" value="Genomic_DNA"/>
</dbReference>
<dbReference type="Pfam" id="PF00580">
    <property type="entry name" value="UvrD-helicase"/>
    <property type="match status" value="2"/>
</dbReference>
<dbReference type="PROSITE" id="PS51198">
    <property type="entry name" value="UVRD_HELICASE_ATP_BIND"/>
    <property type="match status" value="1"/>
</dbReference>
<comment type="caution">
    <text evidence="14">Lacks conserved residue(s) required for the propagation of feature annotation.</text>
</comment>
<dbReference type="InterPro" id="IPR013986">
    <property type="entry name" value="DExx_box_DNA_helicase_dom_sf"/>
</dbReference>
<dbReference type="GO" id="GO:0140097">
    <property type="term" value="F:catalytic activity, acting on DNA"/>
    <property type="evidence" value="ECO:0007669"/>
    <property type="project" value="UniProtKB-ARBA"/>
</dbReference>
<evidence type="ECO:0000259" key="17">
    <source>
        <dbReference type="PROSITE" id="PS51217"/>
    </source>
</evidence>
<dbReference type="InterPro" id="IPR014017">
    <property type="entry name" value="DNA_helicase_UvrD-like_C"/>
</dbReference>
<dbReference type="GO" id="GO:0005524">
    <property type="term" value="F:ATP binding"/>
    <property type="evidence" value="ECO:0007669"/>
    <property type="project" value="UniProtKB-UniRule"/>
</dbReference>
<dbReference type="GO" id="GO:0004386">
    <property type="term" value="F:helicase activity"/>
    <property type="evidence" value="ECO:0007669"/>
    <property type="project" value="UniProtKB-UniRule"/>
</dbReference>
<evidence type="ECO:0000256" key="14">
    <source>
        <dbReference type="PROSITE-ProRule" id="PRU00560"/>
    </source>
</evidence>
<dbReference type="SMART" id="SM00228">
    <property type="entry name" value="PDZ"/>
    <property type="match status" value="1"/>
</dbReference>
<evidence type="ECO:0000256" key="1">
    <source>
        <dbReference type="ARBA" id="ARBA00001947"/>
    </source>
</evidence>
<dbReference type="Pfam" id="PF17820">
    <property type="entry name" value="PDZ_6"/>
    <property type="match status" value="1"/>
</dbReference>
<keyword evidence="8 14" id="KW-0347">Helicase</keyword>
<evidence type="ECO:0000256" key="5">
    <source>
        <dbReference type="ARBA" id="ARBA00022692"/>
    </source>
</evidence>
<dbReference type="InterPro" id="IPR041489">
    <property type="entry name" value="PDZ_6"/>
</dbReference>
<dbReference type="Proteomes" id="UP000215616">
    <property type="component" value="Unassembled WGS sequence"/>
</dbReference>
<organism evidence="18 19">
    <name type="scientific">Caulobacter vibrioides</name>
    <name type="common">Caulobacter crescentus</name>
    <dbReference type="NCBI Taxonomy" id="155892"/>
    <lineage>
        <taxon>Bacteria</taxon>
        <taxon>Pseudomonadati</taxon>
        <taxon>Pseudomonadota</taxon>
        <taxon>Alphaproteobacteria</taxon>
        <taxon>Caulobacterales</taxon>
        <taxon>Caulobacteraceae</taxon>
        <taxon>Caulobacter</taxon>
    </lineage>
</organism>
<evidence type="ECO:0000256" key="6">
    <source>
        <dbReference type="ARBA" id="ARBA00022741"/>
    </source>
</evidence>
<dbReference type="InterPro" id="IPR014016">
    <property type="entry name" value="UvrD-like_ATP-bd"/>
</dbReference>
<keyword evidence="10 14" id="KW-0067">ATP-binding</keyword>
<dbReference type="PROSITE" id="PS51217">
    <property type="entry name" value="UVRD_HELICASE_CTER"/>
    <property type="match status" value="1"/>
</dbReference>
<feature type="transmembrane region" description="Helical" evidence="15">
    <location>
        <begin position="612"/>
        <end position="633"/>
    </location>
</feature>
<evidence type="ECO:0000313" key="19">
    <source>
        <dbReference type="Proteomes" id="UP000215616"/>
    </source>
</evidence>
<feature type="domain" description="UvrD-like helicase ATP-binding" evidence="16">
    <location>
        <begin position="1"/>
        <end position="223"/>
    </location>
</feature>
<dbReference type="CDD" id="cd23081">
    <property type="entry name" value="cpPDZ_EcRseP-like"/>
    <property type="match status" value="1"/>
</dbReference>
<dbReference type="Gene3D" id="2.30.42.10">
    <property type="match status" value="1"/>
</dbReference>
<dbReference type="InterPro" id="IPR001478">
    <property type="entry name" value="PDZ"/>
</dbReference>
<evidence type="ECO:0000256" key="4">
    <source>
        <dbReference type="ARBA" id="ARBA00022670"/>
    </source>
</evidence>
<evidence type="ECO:0000256" key="3">
    <source>
        <dbReference type="ARBA" id="ARBA00007931"/>
    </source>
</evidence>
<evidence type="ECO:0000256" key="8">
    <source>
        <dbReference type="ARBA" id="ARBA00022806"/>
    </source>
</evidence>
<comment type="similarity">
    <text evidence="3">Belongs to the peptidase M50B family.</text>
</comment>
<evidence type="ECO:0000256" key="15">
    <source>
        <dbReference type="SAM" id="Phobius"/>
    </source>
</evidence>
<keyword evidence="9" id="KW-0862">Zinc</keyword>
<evidence type="ECO:0000259" key="16">
    <source>
        <dbReference type="PROSITE" id="PS51198"/>
    </source>
</evidence>
<dbReference type="PANTHER" id="PTHR42837">
    <property type="entry name" value="REGULATOR OF SIGMA-E PROTEASE RSEP"/>
    <property type="match status" value="1"/>
</dbReference>
<feature type="transmembrane region" description="Helical" evidence="15">
    <location>
        <begin position="567"/>
        <end position="591"/>
    </location>
</feature>
<evidence type="ECO:0000256" key="11">
    <source>
        <dbReference type="ARBA" id="ARBA00022989"/>
    </source>
</evidence>
<feature type="non-terminal residue" evidence="18">
    <location>
        <position position="1"/>
    </location>
</feature>
<keyword evidence="13 15" id="KW-0472">Membrane</keyword>
<dbReference type="Gene3D" id="3.40.50.300">
    <property type="entry name" value="P-loop containing nucleotide triphosphate hydrolases"/>
    <property type="match status" value="3"/>
</dbReference>
<dbReference type="AlphaFoldDB" id="A0A258D0W1"/>
<dbReference type="InterPro" id="IPR008915">
    <property type="entry name" value="Peptidase_M50"/>
</dbReference>
<evidence type="ECO:0000256" key="13">
    <source>
        <dbReference type="ARBA" id="ARBA00023136"/>
    </source>
</evidence>
<keyword evidence="5 15" id="KW-0812">Transmembrane</keyword>
<dbReference type="GO" id="GO:0006508">
    <property type="term" value="P:proteolysis"/>
    <property type="evidence" value="ECO:0007669"/>
    <property type="project" value="UniProtKB-KW"/>
</dbReference>
<keyword evidence="7 14" id="KW-0378">Hydrolase</keyword>
<sequence>RTLVERVSRIIKADTASSILALTFSNKAAEEMRERLAAVDADAAIEMWVGTFHAFGLELVTRYAGRIGRSEKVKILDPTASLALLEANLEQLPLHHYQNLFEPALELAFVVSAISRAKDELIGPAEYLAAAEADLAVAADAAALEVAEKAVEVGRVYVIYERLLAEADAVLRAFASECRDIWVVADHRQSIYRFRGAEPSNVERFTDEFGGTRHTLGINYRSGTPVVRAFAAFTGGMAGGETSQWAANRGDVGEVTLEVCATVEDEACAIRDRIEALRSAGVPYRDQAILARSHLTLGRLTSLLERLNVPLLYLGDLFERTEIRDLLSFVALDAEFGGLGLVRVGQLPAYGASEGDTIAFEVERPGQGVMKFNVDPKAWPSSEKKAEPVSWWRSIFKRPELRSIGLEGQMTPMVGGVAKNSPAEEAGIKADDLVLRADGRQLRSMGDLGDYIKATAGKTIMLDIERAGKVIQIPILPRIPDKNNLKEVTDDHQEYPMIGVAWDVEGKRTPSVITPWEQISDAVRHMGNLVSKLVSPKSDLSPAHMSGPVGVGRLYYKLFQHPDGWRLVLWFSVVFNINLAILNMMPFPVLDGGHITMAAAEAIRRKPPQGRILEYVQTACALMLFGFIIFVTLKDTGDFFGGGAKEGKVLKIEWLSKEQRAATGA</sequence>
<dbReference type="SUPFAM" id="SSF52540">
    <property type="entry name" value="P-loop containing nucleoside triphosphate hydrolases"/>
    <property type="match status" value="1"/>
</dbReference>
<evidence type="ECO:0000256" key="9">
    <source>
        <dbReference type="ARBA" id="ARBA00022833"/>
    </source>
</evidence>
<comment type="subcellular location">
    <subcellularLocation>
        <location evidence="2">Membrane</location>
        <topology evidence="2">Multi-pass membrane protein</topology>
    </subcellularLocation>
</comment>
<dbReference type="InterPro" id="IPR027417">
    <property type="entry name" value="P-loop_NTPase"/>
</dbReference>
<keyword evidence="11 15" id="KW-1133">Transmembrane helix</keyword>
<feature type="domain" description="UvrD-like helicase C-terminal" evidence="17">
    <location>
        <begin position="224"/>
        <end position="481"/>
    </location>
</feature>
<dbReference type="Pfam" id="PF02163">
    <property type="entry name" value="Peptidase_M50"/>
    <property type="match status" value="1"/>
</dbReference>
<dbReference type="GO" id="GO:0004222">
    <property type="term" value="F:metalloendopeptidase activity"/>
    <property type="evidence" value="ECO:0007669"/>
    <property type="project" value="InterPro"/>
</dbReference>
<gene>
    <name evidence="18" type="ORF">B7Z12_14515</name>
</gene>
<dbReference type="Gene3D" id="1.10.486.10">
    <property type="entry name" value="PCRA, domain 4"/>
    <property type="match status" value="1"/>
</dbReference>
<dbReference type="Pfam" id="PF13361">
    <property type="entry name" value="UvrD_C"/>
    <property type="match status" value="1"/>
</dbReference>
<dbReference type="InterPro" id="IPR036034">
    <property type="entry name" value="PDZ_sf"/>
</dbReference>
<dbReference type="GO" id="GO:0016020">
    <property type="term" value="C:membrane"/>
    <property type="evidence" value="ECO:0007669"/>
    <property type="project" value="UniProtKB-SubCell"/>
</dbReference>
<keyword evidence="6 14" id="KW-0547">Nucleotide-binding</keyword>
<dbReference type="PANTHER" id="PTHR42837:SF2">
    <property type="entry name" value="MEMBRANE METALLOPROTEASE ARASP2, CHLOROPLASTIC-RELATED"/>
    <property type="match status" value="1"/>
</dbReference>
<evidence type="ECO:0000256" key="2">
    <source>
        <dbReference type="ARBA" id="ARBA00004141"/>
    </source>
</evidence>
<protein>
    <submittedName>
        <fullName evidence="18">Uncharacterized protein</fullName>
    </submittedName>
</protein>